<evidence type="ECO:0000256" key="1">
    <source>
        <dbReference type="ARBA" id="ARBA00022555"/>
    </source>
</evidence>
<reference evidence="7" key="1">
    <citation type="journal article" date="2023" name="Commun. Biol.">
        <title>Genome analysis of Parmales, the sister group of diatoms, reveals the evolutionary specialization of diatoms from phago-mixotrophs to photoautotrophs.</title>
        <authorList>
            <person name="Ban H."/>
            <person name="Sato S."/>
            <person name="Yoshikawa S."/>
            <person name="Yamada K."/>
            <person name="Nakamura Y."/>
            <person name="Ichinomiya M."/>
            <person name="Sato N."/>
            <person name="Blanc-Mathieu R."/>
            <person name="Endo H."/>
            <person name="Kuwata A."/>
            <person name="Ogata H."/>
        </authorList>
    </citation>
    <scope>NUCLEOTIDE SEQUENCE [LARGE SCALE GENOMIC DNA]</scope>
    <source>
        <strain evidence="7">NIES 3700</strain>
    </source>
</reference>
<dbReference type="Pfam" id="PF01588">
    <property type="entry name" value="tRNA_bind"/>
    <property type="match status" value="1"/>
</dbReference>
<proteinExistence type="predicted"/>
<comment type="caution">
    <text evidence="6">The sequence shown here is derived from an EMBL/GenBank/DDBJ whole genome shotgun (WGS) entry which is preliminary data.</text>
</comment>
<dbReference type="InterPro" id="IPR002547">
    <property type="entry name" value="tRNA-bd_dom"/>
</dbReference>
<evidence type="ECO:0000256" key="4">
    <source>
        <dbReference type="SAM" id="MobiDB-lite"/>
    </source>
</evidence>
<dbReference type="PANTHER" id="PTHR11586">
    <property type="entry name" value="TRNA-AMINOACYLATION COFACTOR ARC1 FAMILY MEMBER"/>
    <property type="match status" value="1"/>
</dbReference>
<dbReference type="Proteomes" id="UP001165122">
    <property type="component" value="Unassembled WGS sequence"/>
</dbReference>
<organism evidence="6 7">
    <name type="scientific">Triparma laevis f. longispina</name>
    <dbReference type="NCBI Taxonomy" id="1714387"/>
    <lineage>
        <taxon>Eukaryota</taxon>
        <taxon>Sar</taxon>
        <taxon>Stramenopiles</taxon>
        <taxon>Ochrophyta</taxon>
        <taxon>Bolidophyceae</taxon>
        <taxon>Parmales</taxon>
        <taxon>Triparmaceae</taxon>
        <taxon>Triparma</taxon>
    </lineage>
</organism>
<evidence type="ECO:0000256" key="2">
    <source>
        <dbReference type="ARBA" id="ARBA00022884"/>
    </source>
</evidence>
<dbReference type="CDD" id="cd02799">
    <property type="entry name" value="tRNA_bind_EMAP-II_like"/>
    <property type="match status" value="1"/>
</dbReference>
<evidence type="ECO:0000313" key="6">
    <source>
        <dbReference type="EMBL" id="GMI01831.1"/>
    </source>
</evidence>
<dbReference type="SUPFAM" id="SSF50249">
    <property type="entry name" value="Nucleic acid-binding proteins"/>
    <property type="match status" value="1"/>
</dbReference>
<dbReference type="PANTHER" id="PTHR11586:SF33">
    <property type="entry name" value="AMINOACYL TRNA SYNTHASE COMPLEX-INTERACTING MULTIFUNCTIONAL PROTEIN 1"/>
    <property type="match status" value="1"/>
</dbReference>
<evidence type="ECO:0000313" key="7">
    <source>
        <dbReference type="Proteomes" id="UP001165122"/>
    </source>
</evidence>
<dbReference type="AlphaFoldDB" id="A0A9W7CBZ5"/>
<evidence type="ECO:0000259" key="5">
    <source>
        <dbReference type="PROSITE" id="PS50886"/>
    </source>
</evidence>
<accession>A0A9W7CBZ5</accession>
<evidence type="ECO:0000256" key="3">
    <source>
        <dbReference type="PROSITE-ProRule" id="PRU00209"/>
    </source>
</evidence>
<dbReference type="GO" id="GO:0000049">
    <property type="term" value="F:tRNA binding"/>
    <property type="evidence" value="ECO:0007669"/>
    <property type="project" value="UniProtKB-UniRule"/>
</dbReference>
<keyword evidence="1 3" id="KW-0820">tRNA-binding</keyword>
<feature type="region of interest" description="Disordered" evidence="4">
    <location>
        <begin position="192"/>
        <end position="254"/>
    </location>
</feature>
<gene>
    <name evidence="6" type="ORF">TrLO_g3148</name>
</gene>
<sequence>MAPTSSPTLGVLTVPSSTPPLLGFLLRTLTLHCHLTITKSKETTLTLAGGEPLTDYYTILTALQKTFVSSIQLPSKMILASQSTITSKSLSEKEITSILTSMTDYDTFLSATSGPSLLDYHVYFSIKADKLPESSKFVDRWLACLTDSVTSAVTAARGVTDEKLVGKGVGLPAEVPKAMGFAFVTIGSGGAPTSAAGPAAGGDKKGSAPPAAPKNGGGMSEEEKAAAREKREKAKKEKAAKKPAKAAPAADSGSKIEGEHVGMLDIRVGKLVKVWEHETADKLFCEDIDLGPTLGVRQIASGLRPFYKKEDMEGKLVMVLCNLKKRNLVGFPSHGMVMCSSNEDHTEVQLVCPPANAELGERIVCEGFETDPEPENKIAKKKIFEKVAPELKTDGDGVPCFRGKKFMTKAGECKAEGGMAGGHVA</sequence>
<dbReference type="InterPro" id="IPR012340">
    <property type="entry name" value="NA-bd_OB-fold"/>
</dbReference>
<dbReference type="PROSITE" id="PS50886">
    <property type="entry name" value="TRBD"/>
    <property type="match status" value="1"/>
</dbReference>
<feature type="compositionally biased region" description="Basic and acidic residues" evidence="4">
    <location>
        <begin position="221"/>
        <end position="237"/>
    </location>
</feature>
<keyword evidence="2 3" id="KW-0694">RNA-binding</keyword>
<feature type="domain" description="TRNA-binding" evidence="5">
    <location>
        <begin position="260"/>
        <end position="364"/>
    </location>
</feature>
<keyword evidence="7" id="KW-1185">Reference proteome</keyword>
<dbReference type="EMBL" id="BRXW01000037">
    <property type="protein sequence ID" value="GMI01831.1"/>
    <property type="molecule type" value="Genomic_DNA"/>
</dbReference>
<dbReference type="InterPro" id="IPR051270">
    <property type="entry name" value="Tyrosine-tRNA_ligase_regulator"/>
</dbReference>
<dbReference type="OrthoDB" id="19141at2759"/>
<protein>
    <recommendedName>
        <fullName evidence="5">tRNA-binding domain-containing protein</fullName>
    </recommendedName>
</protein>
<dbReference type="Gene3D" id="2.40.50.140">
    <property type="entry name" value="Nucleic acid-binding proteins"/>
    <property type="match status" value="1"/>
</dbReference>
<name>A0A9W7CBZ5_9STRA</name>